<organism evidence="1 2">
    <name type="scientific">Heterodermia speciosa</name>
    <dbReference type="NCBI Taxonomy" id="116794"/>
    <lineage>
        <taxon>Eukaryota</taxon>
        <taxon>Fungi</taxon>
        <taxon>Dikarya</taxon>
        <taxon>Ascomycota</taxon>
        <taxon>Pezizomycotina</taxon>
        <taxon>Lecanoromycetes</taxon>
        <taxon>OSLEUM clade</taxon>
        <taxon>Lecanoromycetidae</taxon>
        <taxon>Caliciales</taxon>
        <taxon>Physciaceae</taxon>
        <taxon>Heterodermia</taxon>
    </lineage>
</organism>
<keyword evidence="2" id="KW-1185">Reference proteome</keyword>
<accession>A0A8H3HUD8</accession>
<protein>
    <submittedName>
        <fullName evidence="1">Uncharacterized protein</fullName>
    </submittedName>
</protein>
<dbReference type="InterPro" id="IPR053204">
    <property type="entry name" value="Oxopyrrolidines_Biosynth-assoc"/>
</dbReference>
<gene>
    <name evidence="1" type="ORF">HETSPECPRED_000011</name>
</gene>
<dbReference type="PANTHER" id="PTHR38797:SF4">
    <property type="entry name" value="NUCLEAR PORE COMPLEX PROTEIN NUP85"/>
    <property type="match status" value="1"/>
</dbReference>
<dbReference type="InterPro" id="IPR022085">
    <property type="entry name" value="OpdG"/>
</dbReference>
<evidence type="ECO:0000313" key="2">
    <source>
        <dbReference type="Proteomes" id="UP000664521"/>
    </source>
</evidence>
<sequence>MHEEWFQSMADDEDMPSATEITPIKSFIDGEISAAEAARRCTCRIAAEPLPNLEFLWSLCESMAIELPSTQGKIVELLAAIKKIPDPVRNGQPCRINGEKVFSQLGYFGAGFADGWSGLRDLSRAPDQPLGPEKWARINAFAARLTTRFVIDWRHRNVETIDDALDKKYLQDARTRDFFLPAAASQIIYGALPLWNLGNDPGAEPRLSPYRDWVAWRKKLGELADSGDLAEDIKALLRQAVEVMDATAQGPESSSWLV</sequence>
<proteinExistence type="predicted"/>
<dbReference type="OrthoDB" id="3350591at2759"/>
<name>A0A8H3HUD8_9LECA</name>
<comment type="caution">
    <text evidence="1">The sequence shown here is derived from an EMBL/GenBank/DDBJ whole genome shotgun (WGS) entry which is preliminary data.</text>
</comment>
<dbReference type="EMBL" id="CAJPDS010000001">
    <property type="protein sequence ID" value="CAF9902797.1"/>
    <property type="molecule type" value="Genomic_DNA"/>
</dbReference>
<reference evidence="1" key="1">
    <citation type="submission" date="2021-03" db="EMBL/GenBank/DDBJ databases">
        <authorList>
            <person name="Tagirdzhanova G."/>
        </authorList>
    </citation>
    <scope>NUCLEOTIDE SEQUENCE</scope>
</reference>
<dbReference type="Proteomes" id="UP000664521">
    <property type="component" value="Unassembled WGS sequence"/>
</dbReference>
<dbReference type="PANTHER" id="PTHR38797">
    <property type="entry name" value="NUCLEAR PORE COMPLEX PROTEIN NUP85-RELATED"/>
    <property type="match status" value="1"/>
</dbReference>
<evidence type="ECO:0000313" key="1">
    <source>
        <dbReference type="EMBL" id="CAF9902797.1"/>
    </source>
</evidence>
<dbReference type="Pfam" id="PF12311">
    <property type="entry name" value="DUF3632"/>
    <property type="match status" value="1"/>
</dbReference>
<dbReference type="AlphaFoldDB" id="A0A8H3HUD8"/>